<name>M2UNX2_COCH5</name>
<accession>M2UNX2</accession>
<keyword evidence="3" id="KW-1185">Reference proteome</keyword>
<proteinExistence type="predicted"/>
<reference evidence="3" key="2">
    <citation type="journal article" date="2013" name="PLoS Genet.">
        <title>Comparative genome structure, secondary metabolite, and effector coding capacity across Cochliobolus pathogens.</title>
        <authorList>
            <person name="Condon B.J."/>
            <person name="Leng Y."/>
            <person name="Wu D."/>
            <person name="Bushley K.E."/>
            <person name="Ohm R.A."/>
            <person name="Otillar R."/>
            <person name="Martin J."/>
            <person name="Schackwitz W."/>
            <person name="Grimwood J."/>
            <person name="MohdZainudin N."/>
            <person name="Xue C."/>
            <person name="Wang R."/>
            <person name="Manning V.A."/>
            <person name="Dhillon B."/>
            <person name="Tu Z.J."/>
            <person name="Steffenson B.J."/>
            <person name="Salamov A."/>
            <person name="Sun H."/>
            <person name="Lowry S."/>
            <person name="LaButti K."/>
            <person name="Han J."/>
            <person name="Copeland A."/>
            <person name="Lindquist E."/>
            <person name="Barry K."/>
            <person name="Schmutz J."/>
            <person name="Baker S.E."/>
            <person name="Ciuffetti L.M."/>
            <person name="Grigoriev I.V."/>
            <person name="Zhong S."/>
            <person name="Turgeon B.G."/>
        </authorList>
    </citation>
    <scope>NUCLEOTIDE SEQUENCE [LARGE SCALE GENOMIC DNA]</scope>
    <source>
        <strain evidence="3">C5 / ATCC 48332 / race O</strain>
    </source>
</reference>
<sequence>MKLLFLILPFLGSVLALVARDLQAACTCEPVVCLDSWPDSCYCANDAKKACYEKCGGTPPTYDTCPPRSIAVRAPQEAAPTPVSTPTPTPTSPSTCVCEPVVCLDSWPDSCYCNNTAKKNCYEKCGGELPKYQTCPPREVVPEPDPTECQCPEVVCIQSFPEGCYCANNAKLQCYEKCGGEKPVLSSCD</sequence>
<reference evidence="2 3" key="1">
    <citation type="journal article" date="2012" name="PLoS Pathog.">
        <title>Diverse lifestyles and strategies of plant pathogenesis encoded in the genomes of eighteen Dothideomycetes fungi.</title>
        <authorList>
            <person name="Ohm R.A."/>
            <person name="Feau N."/>
            <person name="Henrissat B."/>
            <person name="Schoch C.L."/>
            <person name="Horwitz B.A."/>
            <person name="Barry K.W."/>
            <person name="Condon B.J."/>
            <person name="Copeland A.C."/>
            <person name="Dhillon B."/>
            <person name="Glaser F."/>
            <person name="Hesse C.N."/>
            <person name="Kosti I."/>
            <person name="LaButti K."/>
            <person name="Lindquist E.A."/>
            <person name="Lucas S."/>
            <person name="Salamov A.A."/>
            <person name="Bradshaw R.E."/>
            <person name="Ciuffetti L."/>
            <person name="Hamelin R.C."/>
            <person name="Kema G.H.J."/>
            <person name="Lawrence C."/>
            <person name="Scott J.A."/>
            <person name="Spatafora J.W."/>
            <person name="Turgeon B.G."/>
            <person name="de Wit P.J.G.M."/>
            <person name="Zhong S."/>
            <person name="Goodwin S.B."/>
            <person name="Grigoriev I.V."/>
        </authorList>
    </citation>
    <scope>NUCLEOTIDE SEQUENCE [LARGE SCALE GENOMIC DNA]</scope>
    <source>
        <strain evidence="3">C5 / ATCC 48332 / race O</strain>
    </source>
</reference>
<dbReference type="OrthoDB" id="3799394at2759"/>
<dbReference type="EMBL" id="KB445578">
    <property type="protein sequence ID" value="EMD89637.1"/>
    <property type="molecule type" value="Genomic_DNA"/>
</dbReference>
<feature type="chain" id="PRO_5004027468" description="Extracellular membrane protein CFEM domain-containing protein" evidence="1">
    <location>
        <begin position="17"/>
        <end position="189"/>
    </location>
</feature>
<dbReference type="OMA" id="CYCANDA"/>
<keyword evidence="1" id="KW-0732">Signal</keyword>
<evidence type="ECO:0000313" key="2">
    <source>
        <dbReference type="EMBL" id="EMD89637.1"/>
    </source>
</evidence>
<evidence type="ECO:0000313" key="3">
    <source>
        <dbReference type="Proteomes" id="UP000016936"/>
    </source>
</evidence>
<protein>
    <recommendedName>
        <fullName evidence="4">Extracellular membrane protein CFEM domain-containing protein</fullName>
    </recommendedName>
</protein>
<dbReference type="AlphaFoldDB" id="M2UNX2"/>
<evidence type="ECO:0000256" key="1">
    <source>
        <dbReference type="SAM" id="SignalP"/>
    </source>
</evidence>
<feature type="signal peptide" evidence="1">
    <location>
        <begin position="1"/>
        <end position="16"/>
    </location>
</feature>
<dbReference type="HOGENOM" id="CLU_1454147_0_0_1"/>
<evidence type="ECO:0008006" key="4">
    <source>
        <dbReference type="Google" id="ProtNLM"/>
    </source>
</evidence>
<organism evidence="2 3">
    <name type="scientific">Cochliobolus heterostrophus (strain C5 / ATCC 48332 / race O)</name>
    <name type="common">Southern corn leaf blight fungus</name>
    <name type="synonym">Bipolaris maydis</name>
    <dbReference type="NCBI Taxonomy" id="701091"/>
    <lineage>
        <taxon>Eukaryota</taxon>
        <taxon>Fungi</taxon>
        <taxon>Dikarya</taxon>
        <taxon>Ascomycota</taxon>
        <taxon>Pezizomycotina</taxon>
        <taxon>Dothideomycetes</taxon>
        <taxon>Pleosporomycetidae</taxon>
        <taxon>Pleosporales</taxon>
        <taxon>Pleosporineae</taxon>
        <taxon>Pleosporaceae</taxon>
        <taxon>Bipolaris</taxon>
    </lineage>
</organism>
<dbReference type="eggNOG" id="ENOG502STCJ">
    <property type="taxonomic scope" value="Eukaryota"/>
</dbReference>
<gene>
    <name evidence="2" type="ORF">COCHEDRAFT_1156679</name>
</gene>
<dbReference type="Proteomes" id="UP000016936">
    <property type="component" value="Unassembled WGS sequence"/>
</dbReference>